<proteinExistence type="predicted"/>
<feature type="repeat" description="TPR" evidence="3">
    <location>
        <begin position="96"/>
        <end position="129"/>
    </location>
</feature>
<evidence type="ECO:0000256" key="1">
    <source>
        <dbReference type="ARBA" id="ARBA00022737"/>
    </source>
</evidence>
<dbReference type="Pfam" id="PF13424">
    <property type="entry name" value="TPR_12"/>
    <property type="match status" value="1"/>
</dbReference>
<name>A0A937FT71_9BACT</name>
<reference evidence="6" key="1">
    <citation type="submission" date="2021-01" db="EMBL/GenBank/DDBJ databases">
        <title>Fulvivirga kasyanovii gen. nov., sp nov., a novel member of the phylum Bacteroidetes isolated from seawater in a mussel farm.</title>
        <authorList>
            <person name="Zhao L.-H."/>
            <person name="Wang Z.-J."/>
        </authorList>
    </citation>
    <scope>NUCLEOTIDE SEQUENCE</scope>
    <source>
        <strain evidence="6">29W222</strain>
    </source>
</reference>
<dbReference type="SMART" id="SM00028">
    <property type="entry name" value="TPR"/>
    <property type="match status" value="7"/>
</dbReference>
<keyword evidence="1" id="KW-0677">Repeat</keyword>
<protein>
    <submittedName>
        <fullName evidence="6">Tetratricopeptide repeat protein</fullName>
    </submittedName>
</protein>
<dbReference type="InterPro" id="IPR011990">
    <property type="entry name" value="TPR-like_helical_dom_sf"/>
</dbReference>
<accession>A0A937FT71</accession>
<comment type="caution">
    <text evidence="6">The sequence shown here is derived from an EMBL/GenBank/DDBJ whole genome shotgun (WGS) entry which is preliminary data.</text>
</comment>
<evidence type="ECO:0000256" key="5">
    <source>
        <dbReference type="SAM" id="Phobius"/>
    </source>
</evidence>
<evidence type="ECO:0000256" key="3">
    <source>
        <dbReference type="PROSITE-ProRule" id="PRU00339"/>
    </source>
</evidence>
<keyword evidence="2 3" id="KW-0802">TPR repeat</keyword>
<dbReference type="PANTHER" id="PTHR45641">
    <property type="entry name" value="TETRATRICOPEPTIDE REPEAT PROTEIN (AFU_ORTHOLOGUE AFUA_6G03870)"/>
    <property type="match status" value="1"/>
</dbReference>
<organism evidence="6 7">
    <name type="scientific">Fulvivirga marina</name>
    <dbReference type="NCBI Taxonomy" id="2494733"/>
    <lineage>
        <taxon>Bacteria</taxon>
        <taxon>Pseudomonadati</taxon>
        <taxon>Bacteroidota</taxon>
        <taxon>Cytophagia</taxon>
        <taxon>Cytophagales</taxon>
        <taxon>Fulvivirgaceae</taxon>
        <taxon>Fulvivirga</taxon>
    </lineage>
</organism>
<dbReference type="PANTHER" id="PTHR45641:SF19">
    <property type="entry name" value="NEPHROCYSTIN-3"/>
    <property type="match status" value="1"/>
</dbReference>
<feature type="transmembrane region" description="Helical" evidence="5">
    <location>
        <begin position="373"/>
        <end position="393"/>
    </location>
</feature>
<evidence type="ECO:0000313" key="6">
    <source>
        <dbReference type="EMBL" id="MBL6445029.1"/>
    </source>
</evidence>
<dbReference type="RefSeq" id="WP_202854575.1">
    <property type="nucleotide sequence ID" value="NZ_JAEUGD010000004.1"/>
</dbReference>
<evidence type="ECO:0000256" key="2">
    <source>
        <dbReference type="ARBA" id="ARBA00022803"/>
    </source>
</evidence>
<dbReference type="SUPFAM" id="SSF48452">
    <property type="entry name" value="TPR-like"/>
    <property type="match status" value="2"/>
</dbReference>
<evidence type="ECO:0000313" key="7">
    <source>
        <dbReference type="Proteomes" id="UP000614216"/>
    </source>
</evidence>
<keyword evidence="5" id="KW-1133">Transmembrane helix</keyword>
<gene>
    <name evidence="6" type="ORF">JMN32_01830</name>
</gene>
<dbReference type="Proteomes" id="UP000614216">
    <property type="component" value="Unassembled WGS sequence"/>
</dbReference>
<dbReference type="InterPro" id="IPR019734">
    <property type="entry name" value="TPR_rpt"/>
</dbReference>
<dbReference type="Gene3D" id="1.25.40.10">
    <property type="entry name" value="Tetratricopeptide repeat domain"/>
    <property type="match status" value="2"/>
</dbReference>
<keyword evidence="5" id="KW-0812">Transmembrane</keyword>
<evidence type="ECO:0000256" key="4">
    <source>
        <dbReference type="SAM" id="Coils"/>
    </source>
</evidence>
<sequence length="418" mass="48964">MTKWLLVILLPFSAYSKTDNALYYYQQAQQLLKSDQTKALDLLEKSIAIAEVNENIEEFAKACYLAGCIYLVKDNQYNALKMFYDALKSKNDTIRSNAFNNIGVTFFKSYSYRKAVEFYLKALSLKQQLGEVKTIPAICRNLGMSFRYLEKYDSALYFHKKALAYYDRNINTEHYSLTLNDIGLVYKAECQYEYAIDTFQESIAMLVKGAPYYDERFLQATTNIGETYALIGMNDLAHEHFLKTLVYIDNFDHWTEFRLLNNLGSINKVKKQYDSAIYYYEQVVHLAAPGKTNMEDQEYVMAHEQLSFIYEYLGESSEAIALLRVLTTHHKQVLDKVANLDQLHKQYMAQLALYEIQVKQKQEKLESAKRLRVIISVAATISLMALAIFIIWLRKKLRNRIEEHQRRENIFVHWLESW</sequence>
<feature type="coiled-coil region" evidence="4">
    <location>
        <begin position="344"/>
        <end position="371"/>
    </location>
</feature>
<dbReference type="EMBL" id="JAEUGD010000004">
    <property type="protein sequence ID" value="MBL6445029.1"/>
    <property type="molecule type" value="Genomic_DNA"/>
</dbReference>
<keyword evidence="5" id="KW-0472">Membrane</keyword>
<dbReference type="PROSITE" id="PS50005">
    <property type="entry name" value="TPR"/>
    <property type="match status" value="1"/>
</dbReference>
<dbReference type="AlphaFoldDB" id="A0A937FT71"/>
<keyword evidence="4" id="KW-0175">Coiled coil</keyword>
<keyword evidence="7" id="KW-1185">Reference proteome</keyword>